<dbReference type="OrthoDB" id="1089471at2"/>
<organism evidence="2 3">
    <name type="scientific">Nocardioides scoriae</name>
    <dbReference type="NCBI Taxonomy" id="642780"/>
    <lineage>
        <taxon>Bacteria</taxon>
        <taxon>Bacillati</taxon>
        <taxon>Actinomycetota</taxon>
        <taxon>Actinomycetes</taxon>
        <taxon>Propionibacteriales</taxon>
        <taxon>Nocardioidaceae</taxon>
        <taxon>Nocardioides</taxon>
    </lineage>
</organism>
<dbReference type="Proteomes" id="UP000198859">
    <property type="component" value="Chromosome I"/>
</dbReference>
<evidence type="ECO:0000256" key="1">
    <source>
        <dbReference type="SAM" id="SignalP"/>
    </source>
</evidence>
<evidence type="ECO:0000313" key="2">
    <source>
        <dbReference type="EMBL" id="SDR84791.1"/>
    </source>
</evidence>
<proteinExistence type="predicted"/>
<accession>A0A1H1MD84</accession>
<reference evidence="3" key="1">
    <citation type="submission" date="2016-10" db="EMBL/GenBank/DDBJ databases">
        <authorList>
            <person name="Varghese N."/>
            <person name="Submissions S."/>
        </authorList>
    </citation>
    <scope>NUCLEOTIDE SEQUENCE [LARGE SCALE GENOMIC DNA]</scope>
    <source>
        <strain evidence="3">DSM 22127</strain>
    </source>
</reference>
<dbReference type="STRING" id="642780.SAMN04488570_0549"/>
<keyword evidence="3" id="KW-1185">Reference proteome</keyword>
<evidence type="ECO:0000313" key="3">
    <source>
        <dbReference type="Proteomes" id="UP000198859"/>
    </source>
</evidence>
<gene>
    <name evidence="2" type="ORF">SAMN04488570_0549</name>
</gene>
<name>A0A1H1MD84_9ACTN</name>
<keyword evidence="1" id="KW-0732">Signal</keyword>
<protein>
    <submittedName>
        <fullName evidence="2">Uncharacterized protein</fullName>
    </submittedName>
</protein>
<dbReference type="EMBL" id="LT629757">
    <property type="protein sequence ID" value="SDR84791.1"/>
    <property type="molecule type" value="Genomic_DNA"/>
</dbReference>
<feature type="chain" id="PRO_5009254255" evidence="1">
    <location>
        <begin position="29"/>
        <end position="458"/>
    </location>
</feature>
<feature type="signal peptide" evidence="1">
    <location>
        <begin position="1"/>
        <end position="28"/>
    </location>
</feature>
<dbReference type="AlphaFoldDB" id="A0A1H1MD84"/>
<dbReference type="RefSeq" id="WP_091725757.1">
    <property type="nucleotide sequence ID" value="NZ_LT629757.1"/>
</dbReference>
<sequence length="458" mass="50580">MRRTAAALVSVVAVALSATPAAPPLSYAAQPQATTGWEVLQAEDFDTPLTVDRAAWVRDPQTATSRWAVDQFDDNGKVWHAISDPAFTRQLRTLSVFRKRVAFGDDGWLTAEIAAVDKDRDGRPDSRPGLATTVLPDGERAARIREPSWDAGVVIRPTRPLPAAYRVEMTLRGIDFGGERHGSLSYDGKTNGYAATGCKTAYPWTFQGAIPGRSRCRYPSVTKENGFYFLTILDHANGAPHGNAGIHYRRKVVLDSYNSQAPWSASNAICNPATGRLESTLDGTYNAVNAAFVRGDAFRRENNSVSNQYFFRTPCGDFDGAGRWGPDGRYRDLASSVELRPELLPAERYRFAVERDASGYTIELSGPFRHVGQATYRLHHDFVEDGRPIWHYNQEPGEYDGRFDRSLTHTGPAGTYVTRHTWPAGSAYPDSFVIGDPHLNFYEGSAVVDDIRLLVPTG</sequence>